<accession>A0A9P8W6T0</accession>
<dbReference type="FunFam" id="3.40.532.10:FF:000008">
    <property type="entry name" value="Ubiquitin carboxyl-terminal hydrolase"/>
    <property type="match status" value="1"/>
</dbReference>
<dbReference type="InterPro" id="IPR038765">
    <property type="entry name" value="Papain-like_cys_pep_sf"/>
</dbReference>
<dbReference type="PANTHER" id="PTHR10589">
    <property type="entry name" value="UBIQUITIN CARBOXYL-TERMINAL HYDROLASE"/>
    <property type="match status" value="1"/>
</dbReference>
<comment type="catalytic activity">
    <reaction evidence="1 7">
        <text>Thiol-dependent hydrolysis of ester, thioester, amide, peptide and isopeptide bonds formed by the C-terminal Gly of ubiquitin (a 76-residue protein attached to proteins as an intracellular targeting signal).</text>
        <dbReference type="EC" id="3.4.19.12"/>
    </reaction>
</comment>
<dbReference type="SUPFAM" id="SSF54001">
    <property type="entry name" value="Cysteine proteinases"/>
    <property type="match status" value="1"/>
</dbReference>
<evidence type="ECO:0000256" key="1">
    <source>
        <dbReference type="ARBA" id="ARBA00000707"/>
    </source>
</evidence>
<dbReference type="InterPro" id="IPR001578">
    <property type="entry name" value="Peptidase_C12_UCH"/>
</dbReference>
<dbReference type="GO" id="GO:0005737">
    <property type="term" value="C:cytoplasm"/>
    <property type="evidence" value="ECO:0007669"/>
    <property type="project" value="TreeGrafter"/>
</dbReference>
<dbReference type="CDD" id="cd09616">
    <property type="entry name" value="Peptidase_C12_UCH_L1_L3"/>
    <property type="match status" value="1"/>
</dbReference>
<evidence type="ECO:0000256" key="4">
    <source>
        <dbReference type="ARBA" id="ARBA00022801"/>
    </source>
</evidence>
<organism evidence="9 10">
    <name type="scientific">Thelonectria olida</name>
    <dbReference type="NCBI Taxonomy" id="1576542"/>
    <lineage>
        <taxon>Eukaryota</taxon>
        <taxon>Fungi</taxon>
        <taxon>Dikarya</taxon>
        <taxon>Ascomycota</taxon>
        <taxon>Pezizomycotina</taxon>
        <taxon>Sordariomycetes</taxon>
        <taxon>Hypocreomycetidae</taxon>
        <taxon>Hypocreales</taxon>
        <taxon>Nectriaceae</taxon>
        <taxon>Thelonectria</taxon>
    </lineage>
</organism>
<reference evidence="9 10" key="1">
    <citation type="journal article" date="2021" name="Nat. Commun.">
        <title>Genetic determinants of endophytism in the Arabidopsis root mycobiome.</title>
        <authorList>
            <person name="Mesny F."/>
            <person name="Miyauchi S."/>
            <person name="Thiergart T."/>
            <person name="Pickel B."/>
            <person name="Atanasova L."/>
            <person name="Karlsson M."/>
            <person name="Huettel B."/>
            <person name="Barry K.W."/>
            <person name="Haridas S."/>
            <person name="Chen C."/>
            <person name="Bauer D."/>
            <person name="Andreopoulos W."/>
            <person name="Pangilinan J."/>
            <person name="LaButti K."/>
            <person name="Riley R."/>
            <person name="Lipzen A."/>
            <person name="Clum A."/>
            <person name="Drula E."/>
            <person name="Henrissat B."/>
            <person name="Kohler A."/>
            <person name="Grigoriev I.V."/>
            <person name="Martin F.M."/>
            <person name="Hacquard S."/>
        </authorList>
    </citation>
    <scope>NUCLEOTIDE SEQUENCE [LARGE SCALE GENOMIC DNA]</scope>
    <source>
        <strain evidence="9 10">MPI-CAGE-CH-0241</strain>
    </source>
</reference>
<dbReference type="InterPro" id="IPR036959">
    <property type="entry name" value="Peptidase_C12_UCH_sf"/>
</dbReference>
<comment type="similarity">
    <text evidence="6 7">Belongs to the peptidase C12 family.</text>
</comment>
<comment type="caution">
    <text evidence="6">Lacks conserved residue(s) required for the propagation of feature annotation.</text>
</comment>
<dbReference type="GO" id="GO:0016579">
    <property type="term" value="P:protein deubiquitination"/>
    <property type="evidence" value="ECO:0007669"/>
    <property type="project" value="TreeGrafter"/>
</dbReference>
<dbReference type="AlphaFoldDB" id="A0A9P8W6T0"/>
<keyword evidence="2 7" id="KW-0645">Protease</keyword>
<evidence type="ECO:0000313" key="10">
    <source>
        <dbReference type="Proteomes" id="UP000777438"/>
    </source>
</evidence>
<dbReference type="PROSITE" id="PS52048">
    <property type="entry name" value="UCH_DOMAIN"/>
    <property type="match status" value="1"/>
</dbReference>
<dbReference type="EMBL" id="JAGPYM010000009">
    <property type="protein sequence ID" value="KAH6890661.1"/>
    <property type="molecule type" value="Genomic_DNA"/>
</dbReference>
<dbReference type="Gene3D" id="3.40.532.10">
    <property type="entry name" value="Peptidase C12, ubiquitin carboxyl-terminal hydrolase"/>
    <property type="match status" value="1"/>
</dbReference>
<dbReference type="EC" id="3.4.19.12" evidence="7"/>
<proteinExistence type="inferred from homology"/>
<evidence type="ECO:0000313" key="9">
    <source>
        <dbReference type="EMBL" id="KAH6890661.1"/>
    </source>
</evidence>
<keyword evidence="4 7" id="KW-0378">Hydrolase</keyword>
<dbReference type="GO" id="GO:0004843">
    <property type="term" value="F:cysteine-type deubiquitinase activity"/>
    <property type="evidence" value="ECO:0007669"/>
    <property type="project" value="UniProtKB-EC"/>
</dbReference>
<name>A0A9P8W6T0_9HYPO</name>
<evidence type="ECO:0000256" key="3">
    <source>
        <dbReference type="ARBA" id="ARBA00022786"/>
    </source>
</evidence>
<protein>
    <recommendedName>
        <fullName evidence="7">Ubiquitin carboxyl-terminal hydrolase</fullName>
        <ecNumber evidence="7">3.4.19.12</ecNumber>
    </recommendedName>
</protein>
<evidence type="ECO:0000256" key="2">
    <source>
        <dbReference type="ARBA" id="ARBA00022670"/>
    </source>
</evidence>
<dbReference type="PANTHER" id="PTHR10589:SF41">
    <property type="entry name" value="UBIQUITIN CARBOXYL-TERMINAL HYDROLASE"/>
    <property type="match status" value="1"/>
</dbReference>
<dbReference type="Proteomes" id="UP000777438">
    <property type="component" value="Unassembled WGS sequence"/>
</dbReference>
<feature type="domain" description="UCH catalytic" evidence="8">
    <location>
        <begin position="15"/>
        <end position="250"/>
    </location>
</feature>
<dbReference type="GO" id="GO:0006511">
    <property type="term" value="P:ubiquitin-dependent protein catabolic process"/>
    <property type="evidence" value="ECO:0007669"/>
    <property type="project" value="UniProtKB-UniRule"/>
</dbReference>
<keyword evidence="5 7" id="KW-0788">Thiol protease</keyword>
<dbReference type="Pfam" id="PF01088">
    <property type="entry name" value="Peptidase_C12"/>
    <property type="match status" value="1"/>
</dbReference>
<sequence length="253" mass="27959">MADNAQEPSSPPKKIYTMLENNPEVMNELAQKLGLSSDLAFYDVYSLDDPDLLAMIPRPVHALLVIIPLTDAWDAVRRAEAEKTEWYEGSGPDETVLWIRQTIIHGCGLIGFLHCALNGVPAESVIEGSPLAEFRDQIIPLKMDDRAQFLFDSQVMYDASQSVAVKGDTAPPTIDEMEKIGEHFVAFVRGNDGNLWEMEGARKGPLNRGALSPENDLLSKEALELGFKKVIDLQESAGEDIRFSCIALAKREA</sequence>
<evidence type="ECO:0000256" key="7">
    <source>
        <dbReference type="RuleBase" id="RU361215"/>
    </source>
</evidence>
<comment type="caution">
    <text evidence="9">The sequence shown here is derived from an EMBL/GenBank/DDBJ whole genome shotgun (WGS) entry which is preliminary data.</text>
</comment>
<dbReference type="OrthoDB" id="427186at2759"/>
<gene>
    <name evidence="9" type="ORF">B0T10DRAFT_439841</name>
</gene>
<keyword evidence="3 7" id="KW-0833">Ubl conjugation pathway</keyword>
<evidence type="ECO:0000256" key="6">
    <source>
        <dbReference type="PROSITE-ProRule" id="PRU01393"/>
    </source>
</evidence>
<keyword evidence="10" id="KW-1185">Reference proteome</keyword>
<evidence type="ECO:0000259" key="8">
    <source>
        <dbReference type="PROSITE" id="PS52048"/>
    </source>
</evidence>
<dbReference type="PRINTS" id="PR00707">
    <property type="entry name" value="UBCTHYDRLASE"/>
</dbReference>
<evidence type="ECO:0000256" key="5">
    <source>
        <dbReference type="ARBA" id="ARBA00022807"/>
    </source>
</evidence>